<keyword evidence="2" id="KW-0229">DNA integration</keyword>
<dbReference type="PANTHER" id="PTHR30349:SF64">
    <property type="entry name" value="PROPHAGE INTEGRASE INTD-RELATED"/>
    <property type="match status" value="1"/>
</dbReference>
<dbReference type="GO" id="GO:0003677">
    <property type="term" value="F:DNA binding"/>
    <property type="evidence" value="ECO:0007669"/>
    <property type="project" value="UniProtKB-UniRule"/>
</dbReference>
<dbReference type="Pfam" id="PF00589">
    <property type="entry name" value="Phage_integrase"/>
    <property type="match status" value="1"/>
</dbReference>
<dbReference type="Pfam" id="PF13495">
    <property type="entry name" value="Phage_int_SAM_4"/>
    <property type="match status" value="1"/>
</dbReference>
<dbReference type="InterPro" id="IPR010998">
    <property type="entry name" value="Integrase_recombinase_N"/>
</dbReference>
<dbReference type="InterPro" id="IPR011010">
    <property type="entry name" value="DNA_brk_join_enz"/>
</dbReference>
<dbReference type="InterPro" id="IPR011946">
    <property type="entry name" value="Integrase_integron-type"/>
</dbReference>
<dbReference type="InterPro" id="IPR044068">
    <property type="entry name" value="CB"/>
</dbReference>
<feature type="domain" description="Tyr recombinase" evidence="6">
    <location>
        <begin position="195"/>
        <end position="408"/>
    </location>
</feature>
<dbReference type="GO" id="GO:0015074">
    <property type="term" value="P:DNA integration"/>
    <property type="evidence" value="ECO:0007669"/>
    <property type="project" value="UniProtKB-KW"/>
</dbReference>
<evidence type="ECO:0000256" key="1">
    <source>
        <dbReference type="ARBA" id="ARBA00008857"/>
    </source>
</evidence>
<organism evidence="8 9">
    <name type="scientific">Lentisphaera araneosa HTCC2155</name>
    <dbReference type="NCBI Taxonomy" id="313628"/>
    <lineage>
        <taxon>Bacteria</taxon>
        <taxon>Pseudomonadati</taxon>
        <taxon>Lentisphaerota</taxon>
        <taxon>Lentisphaeria</taxon>
        <taxon>Lentisphaerales</taxon>
        <taxon>Lentisphaeraceae</taxon>
        <taxon>Lentisphaera</taxon>
    </lineage>
</organism>
<reference evidence="8 9" key="1">
    <citation type="journal article" date="2010" name="J. Bacteriol.">
        <title>Genome sequence of Lentisphaera araneosa HTCC2155T, the type species of the order Lentisphaerales in the phylum Lentisphaerae.</title>
        <authorList>
            <person name="Thrash J.C."/>
            <person name="Cho J.C."/>
            <person name="Vergin K.L."/>
            <person name="Morris R.M."/>
            <person name="Giovannoni S.J."/>
        </authorList>
    </citation>
    <scope>NUCLEOTIDE SEQUENCE [LARGE SCALE GENOMIC DNA]</scope>
    <source>
        <strain evidence="8 9">HTCC2155</strain>
    </source>
</reference>
<dbReference type="Proteomes" id="UP000004947">
    <property type="component" value="Unassembled WGS sequence"/>
</dbReference>
<dbReference type="STRING" id="313628.LNTAR_21610"/>
<comment type="similarity">
    <text evidence="1">Belongs to the 'phage' integrase family.</text>
</comment>
<evidence type="ECO:0000256" key="3">
    <source>
        <dbReference type="ARBA" id="ARBA00023125"/>
    </source>
</evidence>
<evidence type="ECO:0000256" key="4">
    <source>
        <dbReference type="ARBA" id="ARBA00023172"/>
    </source>
</evidence>
<proteinExistence type="inferred from homology"/>
<dbReference type="EMBL" id="ABCK01000010">
    <property type="protein sequence ID" value="EDM27354.1"/>
    <property type="molecule type" value="Genomic_DNA"/>
</dbReference>
<accession>A6DM56</accession>
<keyword evidence="3 5" id="KW-0238">DNA-binding</keyword>
<keyword evidence="4" id="KW-0233">DNA recombination</keyword>
<dbReference type="SUPFAM" id="SSF56349">
    <property type="entry name" value="DNA breaking-rejoining enzymes"/>
    <property type="match status" value="1"/>
</dbReference>
<dbReference type="InterPro" id="IPR004107">
    <property type="entry name" value="Integrase_SAM-like_N"/>
</dbReference>
<feature type="domain" description="Core-binding (CB)" evidence="7">
    <location>
        <begin position="97"/>
        <end position="177"/>
    </location>
</feature>
<keyword evidence="9" id="KW-1185">Reference proteome</keyword>
<dbReference type="InterPro" id="IPR013762">
    <property type="entry name" value="Integrase-like_cat_sf"/>
</dbReference>
<dbReference type="PROSITE" id="PS51898">
    <property type="entry name" value="TYR_RECOMBINASE"/>
    <property type="match status" value="1"/>
</dbReference>
<dbReference type="OrthoDB" id="9801717at2"/>
<protein>
    <submittedName>
        <fullName evidence="8">Integron integrase</fullName>
    </submittedName>
</protein>
<evidence type="ECO:0000313" key="9">
    <source>
        <dbReference type="Proteomes" id="UP000004947"/>
    </source>
</evidence>
<dbReference type="Gene3D" id="1.10.443.10">
    <property type="entry name" value="Intergrase catalytic core"/>
    <property type="match status" value="1"/>
</dbReference>
<dbReference type="eggNOG" id="COG4974">
    <property type="taxonomic scope" value="Bacteria"/>
</dbReference>
<dbReference type="InterPro" id="IPR050090">
    <property type="entry name" value="Tyrosine_recombinase_XerCD"/>
</dbReference>
<dbReference type="InterPro" id="IPR002104">
    <property type="entry name" value="Integrase_catalytic"/>
</dbReference>
<dbReference type="GO" id="GO:0006310">
    <property type="term" value="P:DNA recombination"/>
    <property type="evidence" value="ECO:0007669"/>
    <property type="project" value="UniProtKB-KW"/>
</dbReference>
<evidence type="ECO:0000259" key="6">
    <source>
        <dbReference type="PROSITE" id="PS51898"/>
    </source>
</evidence>
<gene>
    <name evidence="8" type="ORF">LNTAR_21610</name>
</gene>
<dbReference type="PROSITE" id="PS51900">
    <property type="entry name" value="CB"/>
    <property type="match status" value="1"/>
</dbReference>
<evidence type="ECO:0000313" key="8">
    <source>
        <dbReference type="EMBL" id="EDM27354.1"/>
    </source>
</evidence>
<name>A6DM56_9BACT</name>
<dbReference type="AlphaFoldDB" id="A6DM56"/>
<evidence type="ECO:0000256" key="5">
    <source>
        <dbReference type="PROSITE-ProRule" id="PRU01248"/>
    </source>
</evidence>
<dbReference type="NCBIfam" id="TIGR02249">
    <property type="entry name" value="integrase_gron"/>
    <property type="match status" value="1"/>
</dbReference>
<comment type="caution">
    <text evidence="8">The sequence shown here is derived from an EMBL/GenBank/DDBJ whole genome shotgun (WGS) entry which is preliminary data.</text>
</comment>
<dbReference type="Gene3D" id="1.10.150.130">
    <property type="match status" value="2"/>
</dbReference>
<evidence type="ECO:0000256" key="2">
    <source>
        <dbReference type="ARBA" id="ARBA00022908"/>
    </source>
</evidence>
<dbReference type="PANTHER" id="PTHR30349">
    <property type="entry name" value="PHAGE INTEGRASE-RELATED"/>
    <property type="match status" value="1"/>
</dbReference>
<sequence length="419" mass="48441">MAKMKDFEAYLKGQRVKEKELKYYCHWVEDFARFCKSKNIEPWQSESLTGYETRLRSSHEDWQVEQAGKAVRHYIYWRRKTDVSVPQARQVSGADDQALAELIAKLVEVMRLQRKSYKTEQAYCSWIQRYLVFVKGEELSGENVSRFVSHLAVEKNVASSTQNQAFNALVFFFRYVLEKEVGDLSQTLRAIRKSKLPLVLTREEVCKIMAKMEGVPLLMVRLIYGGGLRHSEAYRMRVKDVDMERMCLTVKSGKGDKDREVPLGESLVEELHEHLKKIREIYDEDRSNGVEGCYLPGALENKYPNAGKEWGWFWLFPANVLSNDPRANKIRRHHVLSSYLSGPYKQALRAAGIAKVATIHTLRHSFATHVLEDGYDIRTLQELMGHNDVNTTQIYTHVMGKHKSNVTSPLDKLRLPPPK</sequence>
<evidence type="ECO:0000259" key="7">
    <source>
        <dbReference type="PROSITE" id="PS51900"/>
    </source>
</evidence>